<proteinExistence type="predicted"/>
<dbReference type="Proteomes" id="UP000315648">
    <property type="component" value="Unassembled WGS sequence"/>
</dbReference>
<organism evidence="2 3">
    <name type="scientific">Rariglobus hedericola</name>
    <dbReference type="NCBI Taxonomy" id="2597822"/>
    <lineage>
        <taxon>Bacteria</taxon>
        <taxon>Pseudomonadati</taxon>
        <taxon>Verrucomicrobiota</taxon>
        <taxon>Opitutia</taxon>
        <taxon>Opitutales</taxon>
        <taxon>Opitutaceae</taxon>
        <taxon>Rariglobus</taxon>
    </lineage>
</organism>
<dbReference type="RefSeq" id="WP_144228902.1">
    <property type="nucleotide sequence ID" value="NZ_CBCRVV010000002.1"/>
</dbReference>
<dbReference type="AlphaFoldDB" id="A0A556QPJ7"/>
<name>A0A556QPJ7_9BACT</name>
<accession>A0A556QPJ7</accession>
<comment type="caution">
    <text evidence="2">The sequence shown here is derived from an EMBL/GenBank/DDBJ whole genome shotgun (WGS) entry which is preliminary data.</text>
</comment>
<dbReference type="EMBL" id="VMBG01000001">
    <property type="protein sequence ID" value="TSJ78561.1"/>
    <property type="molecule type" value="Genomic_DNA"/>
</dbReference>
<gene>
    <name evidence="2" type="ORF">FPL22_04475</name>
</gene>
<evidence type="ECO:0000256" key="1">
    <source>
        <dbReference type="SAM" id="MobiDB-lite"/>
    </source>
</evidence>
<protein>
    <submittedName>
        <fullName evidence="2">Uncharacterized protein</fullName>
    </submittedName>
</protein>
<feature type="region of interest" description="Disordered" evidence="1">
    <location>
        <begin position="224"/>
        <end position="261"/>
    </location>
</feature>
<sequence length="261" mass="28541">MTSNSLHRLALVFALALVAGIAPARAVQFRLLAWGSYDLNLQFQNGKGAQELAVFPKSFSITYEIPQGPIVLFKTVEVDGKPQRQTACTIVVPPEIQQALVILVPADDSNAPYRKVLPNSQGLVSKEAALLYDCVVLDNSPAAHPVGTIEFRNFSRLPIAINIADRQLTLPPRDKTQVPITEGAKRMAFRAAAQLENGDWKLLSSSPLPISGAGRVLVILRDRPEKSSRPDEPNIAIVPLFDWTPPPSPEPVAPQQVSYRR</sequence>
<evidence type="ECO:0000313" key="3">
    <source>
        <dbReference type="Proteomes" id="UP000315648"/>
    </source>
</evidence>
<keyword evidence="3" id="KW-1185">Reference proteome</keyword>
<reference evidence="2 3" key="1">
    <citation type="submission" date="2019-07" db="EMBL/GenBank/DDBJ databases">
        <title>Description of 53C-WASEF.</title>
        <authorList>
            <person name="Pitt A."/>
            <person name="Hahn M.W."/>
        </authorList>
    </citation>
    <scope>NUCLEOTIDE SEQUENCE [LARGE SCALE GENOMIC DNA]</scope>
    <source>
        <strain evidence="2 3">53C-WASEF</strain>
    </source>
</reference>
<evidence type="ECO:0000313" key="2">
    <source>
        <dbReference type="EMBL" id="TSJ78561.1"/>
    </source>
</evidence>